<evidence type="ECO:0000313" key="3">
    <source>
        <dbReference type="Proteomes" id="UP000219167"/>
    </source>
</evidence>
<keyword evidence="1" id="KW-1133">Transmembrane helix</keyword>
<dbReference type="PANTHER" id="PTHR38434">
    <property type="entry name" value="BLL2549 PROTEIN"/>
    <property type="match status" value="1"/>
</dbReference>
<feature type="transmembrane region" description="Helical" evidence="1">
    <location>
        <begin position="12"/>
        <end position="40"/>
    </location>
</feature>
<feature type="transmembrane region" description="Helical" evidence="1">
    <location>
        <begin position="312"/>
        <end position="330"/>
    </location>
</feature>
<gene>
    <name evidence="2" type="ORF">SAMN05892877_106240</name>
</gene>
<dbReference type="Proteomes" id="UP000219167">
    <property type="component" value="Unassembled WGS sequence"/>
</dbReference>
<feature type="transmembrane region" description="Helical" evidence="1">
    <location>
        <begin position="155"/>
        <end position="173"/>
    </location>
</feature>
<dbReference type="InterPro" id="IPR019286">
    <property type="entry name" value="DUF2339_TM"/>
</dbReference>
<feature type="transmembrane region" description="Helical" evidence="1">
    <location>
        <begin position="342"/>
        <end position="359"/>
    </location>
</feature>
<sequence>MVELPQWALVSGGFAFLVLALFALTDGLATTLLVALLGFAMVLATRLRPWPVLPWTMVGAALVVAVRIGWEPTIVGAVNLSKTPVFNQLLPGYGGPALLLALSAYLLRAWPGERVRNLLQALACLFVLLAVAILVRHAMNGGVLDSAAPTLGEQAIYTLLAAGASAVLMTLDLRSPSPVFLYGSMTIGVLSMLSMLSAHFFALNPYFTGELTGRWPLFNLLLVGYLLPGLAFAGLAWYARGRRPAAYVTLLALTGAALVFAWISLSVRRYWHGEGIADWKGFLQGETYTYSVVWLLTGVALLALGSRFDARSLRLASAALVFVAVIKAFLVDMSNLEGILRALSFIGLGAVLIGIGLFYQKILSGRGAAPAGRAPLPVAPGDNAGEPKRMLNAE</sequence>
<dbReference type="Pfam" id="PF10101">
    <property type="entry name" value="DUF2339"/>
    <property type="match status" value="1"/>
</dbReference>
<feature type="transmembrane region" description="Helical" evidence="1">
    <location>
        <begin position="117"/>
        <end position="135"/>
    </location>
</feature>
<feature type="transmembrane region" description="Helical" evidence="1">
    <location>
        <begin position="245"/>
        <end position="267"/>
    </location>
</feature>
<organism evidence="2 3">
    <name type="scientific">Rhizobium subbaraonis</name>
    <dbReference type="NCBI Taxonomy" id="908946"/>
    <lineage>
        <taxon>Bacteria</taxon>
        <taxon>Pseudomonadati</taxon>
        <taxon>Pseudomonadota</taxon>
        <taxon>Alphaproteobacteria</taxon>
        <taxon>Hyphomicrobiales</taxon>
        <taxon>Rhizobiaceae</taxon>
        <taxon>Rhizobium/Agrobacterium group</taxon>
        <taxon>Rhizobium</taxon>
    </lineage>
</organism>
<keyword evidence="1" id="KW-0812">Transmembrane</keyword>
<name>A0A285UI05_9HYPH</name>
<evidence type="ECO:0000313" key="2">
    <source>
        <dbReference type="EMBL" id="SOC39881.1"/>
    </source>
</evidence>
<evidence type="ECO:0000256" key="1">
    <source>
        <dbReference type="SAM" id="Phobius"/>
    </source>
</evidence>
<feature type="transmembrane region" description="Helical" evidence="1">
    <location>
        <begin position="215"/>
        <end position="238"/>
    </location>
</feature>
<protein>
    <submittedName>
        <fullName evidence="2">Predicted membrane protein DUF2339</fullName>
    </submittedName>
</protein>
<feature type="transmembrane region" description="Helical" evidence="1">
    <location>
        <begin position="287"/>
        <end position="305"/>
    </location>
</feature>
<feature type="transmembrane region" description="Helical" evidence="1">
    <location>
        <begin position="180"/>
        <end position="203"/>
    </location>
</feature>
<keyword evidence="1" id="KW-0472">Membrane</keyword>
<feature type="transmembrane region" description="Helical" evidence="1">
    <location>
        <begin position="52"/>
        <end position="70"/>
    </location>
</feature>
<proteinExistence type="predicted"/>
<keyword evidence="3" id="KW-1185">Reference proteome</keyword>
<accession>A0A285UI05</accession>
<dbReference type="AlphaFoldDB" id="A0A285UI05"/>
<feature type="transmembrane region" description="Helical" evidence="1">
    <location>
        <begin position="90"/>
        <end position="110"/>
    </location>
</feature>
<dbReference type="PANTHER" id="PTHR38434:SF1">
    <property type="entry name" value="BLL2549 PROTEIN"/>
    <property type="match status" value="1"/>
</dbReference>
<dbReference type="EMBL" id="OBQD01000006">
    <property type="protein sequence ID" value="SOC39881.1"/>
    <property type="molecule type" value="Genomic_DNA"/>
</dbReference>
<reference evidence="2 3" key="1">
    <citation type="submission" date="2017-08" db="EMBL/GenBank/DDBJ databases">
        <authorList>
            <person name="de Groot N.N."/>
        </authorList>
    </citation>
    <scope>NUCLEOTIDE SEQUENCE [LARGE SCALE GENOMIC DNA]</scope>
    <source>
        <strain evidence="2 3">JC85</strain>
    </source>
</reference>